<dbReference type="Gene3D" id="2.160.20.80">
    <property type="entry name" value="E3 ubiquitin-protein ligase SopA"/>
    <property type="match status" value="1"/>
</dbReference>
<dbReference type="AlphaFoldDB" id="A0AAW1PU61"/>
<gene>
    <name evidence="2" type="ORF">WJX72_003758</name>
</gene>
<evidence type="ECO:0000313" key="2">
    <source>
        <dbReference type="EMBL" id="KAK9811424.1"/>
    </source>
</evidence>
<dbReference type="Pfam" id="PF00805">
    <property type="entry name" value="Pentapeptide"/>
    <property type="match status" value="2"/>
</dbReference>
<accession>A0AAW1PU61</accession>
<dbReference type="InterPro" id="IPR001646">
    <property type="entry name" value="5peptide_repeat"/>
</dbReference>
<name>A0AAW1PU61_9CHLO</name>
<proteinExistence type="predicted"/>
<sequence length="197" mass="21356">MALLTAQPALADLNKYEAAAGGEFGIGTAQQYGEADLRGRDFSGQDLRRSNFTSADCRDCNFQSAKLQGAYFIKAVVPRANFKDADLSDVLMDRAVMNEADLTNSVLQRAIFTRSDLTGAKITGTDFSNALLDKVQQTALCRYADGTNSVTGVDTRKSLGCGSRRRFRESSPSNPEGPQVAAEDKAAFTKSMPTYRQ</sequence>
<feature type="region of interest" description="Disordered" evidence="1">
    <location>
        <begin position="161"/>
        <end position="197"/>
    </location>
</feature>
<dbReference type="PANTHER" id="PTHR47121">
    <property type="entry name" value="THYLAKOID LUMENAL PROTEIN TL20.3, CHLOROPLASTIC"/>
    <property type="match status" value="1"/>
</dbReference>
<dbReference type="Proteomes" id="UP001489004">
    <property type="component" value="Unassembled WGS sequence"/>
</dbReference>
<keyword evidence="3" id="KW-1185">Reference proteome</keyword>
<dbReference type="InterPro" id="IPR053285">
    <property type="entry name" value="Thylakoid_lumenal_pentapeptide"/>
</dbReference>
<dbReference type="PANTHER" id="PTHR47121:SF2">
    <property type="entry name" value="THYLAKOID LUMENAL PROTEIN TL20.3, CHLOROPLASTIC"/>
    <property type="match status" value="1"/>
</dbReference>
<dbReference type="SUPFAM" id="SSF141571">
    <property type="entry name" value="Pentapeptide repeat-like"/>
    <property type="match status" value="1"/>
</dbReference>
<dbReference type="EMBL" id="JALJOR010000009">
    <property type="protein sequence ID" value="KAK9811424.1"/>
    <property type="molecule type" value="Genomic_DNA"/>
</dbReference>
<evidence type="ECO:0008006" key="4">
    <source>
        <dbReference type="Google" id="ProtNLM"/>
    </source>
</evidence>
<reference evidence="2 3" key="1">
    <citation type="journal article" date="2024" name="Nat. Commun.">
        <title>Phylogenomics reveals the evolutionary origins of lichenization in chlorophyte algae.</title>
        <authorList>
            <person name="Puginier C."/>
            <person name="Libourel C."/>
            <person name="Otte J."/>
            <person name="Skaloud P."/>
            <person name="Haon M."/>
            <person name="Grisel S."/>
            <person name="Petersen M."/>
            <person name="Berrin J.G."/>
            <person name="Delaux P.M."/>
            <person name="Dal Grande F."/>
            <person name="Keller J."/>
        </authorList>
    </citation>
    <scope>NUCLEOTIDE SEQUENCE [LARGE SCALE GENOMIC DNA]</scope>
    <source>
        <strain evidence="2 3">SAG 2043</strain>
    </source>
</reference>
<organism evidence="2 3">
    <name type="scientific">[Myrmecia] bisecta</name>
    <dbReference type="NCBI Taxonomy" id="41462"/>
    <lineage>
        <taxon>Eukaryota</taxon>
        <taxon>Viridiplantae</taxon>
        <taxon>Chlorophyta</taxon>
        <taxon>core chlorophytes</taxon>
        <taxon>Trebouxiophyceae</taxon>
        <taxon>Trebouxiales</taxon>
        <taxon>Trebouxiaceae</taxon>
        <taxon>Myrmecia</taxon>
    </lineage>
</organism>
<comment type="caution">
    <text evidence="2">The sequence shown here is derived from an EMBL/GenBank/DDBJ whole genome shotgun (WGS) entry which is preliminary data.</text>
</comment>
<protein>
    <recommendedName>
        <fullName evidence="4">Pentapeptide repeat-containing protein</fullName>
    </recommendedName>
</protein>
<evidence type="ECO:0000256" key="1">
    <source>
        <dbReference type="SAM" id="MobiDB-lite"/>
    </source>
</evidence>
<evidence type="ECO:0000313" key="3">
    <source>
        <dbReference type="Proteomes" id="UP001489004"/>
    </source>
</evidence>